<dbReference type="SUPFAM" id="SSF53187">
    <property type="entry name" value="Zn-dependent exopeptidases"/>
    <property type="match status" value="1"/>
</dbReference>
<dbReference type="EC" id="3.5.1.18" evidence="5"/>
<sequence length="412" mass="45668">MMLRGRIHETVEKNRQAYVGFLMELIDTETTDEKEDQGQAVLRRRLERLPCRLDYFSPDPARLCRYEDFNVGHSYASRGNLVAVFSGEQDENGLLLNGHMDTVFPNDPDAWKSDPLRCEIRDGKLYGLGACDMKAGLCAMTLAMEVLCGLGVRFQKNIILESVCDEEAGGGNGTLAAIDRGYTAPAALVGEPTSLRPMRAHVGSVAFRITFKGRAAHSNIKWEGVNAFEEALPFIHGFYEMERRWLQKQKNPLFHHPACSINVIRCGTGAVCIPDACVLEGNFTYLPGYDGCIEEFTAVLTDASQSPWLREHPPVLEWLHHVRPYESGGEQPFLKSLLRTLTELGGADAYEGFATGADARLLANIGGMNTVILGPGDIRNGHRANEYVIVDEFIRAVELYANIIADFLAIPE</sequence>
<protein>
    <recommendedName>
        <fullName evidence="6">Probable succinyl-diaminopimelate desuccinylase</fullName>
        <ecNumber evidence="5">3.5.1.18</ecNumber>
    </recommendedName>
</protein>
<evidence type="ECO:0000259" key="12">
    <source>
        <dbReference type="Pfam" id="PF07687"/>
    </source>
</evidence>
<dbReference type="Pfam" id="PF01546">
    <property type="entry name" value="Peptidase_M20"/>
    <property type="match status" value="1"/>
</dbReference>
<dbReference type="InterPro" id="IPR001261">
    <property type="entry name" value="ArgE/DapE_CS"/>
</dbReference>
<dbReference type="EMBL" id="CZBE01000001">
    <property type="protein sequence ID" value="CUP21495.1"/>
    <property type="molecule type" value="Genomic_DNA"/>
</dbReference>
<dbReference type="InterPro" id="IPR036264">
    <property type="entry name" value="Bact_exopeptidase_dim_dom"/>
</dbReference>
<dbReference type="Gene3D" id="3.40.630.10">
    <property type="entry name" value="Zn peptidases"/>
    <property type="match status" value="1"/>
</dbReference>
<evidence type="ECO:0000256" key="3">
    <source>
        <dbReference type="ARBA" id="ARBA00005130"/>
    </source>
</evidence>
<dbReference type="InterPro" id="IPR050072">
    <property type="entry name" value="Peptidase_M20A"/>
</dbReference>
<name>A0A174LI25_9FIRM</name>
<dbReference type="OrthoDB" id="9792335at2"/>
<dbReference type="GO" id="GO:0046872">
    <property type="term" value="F:metal ion binding"/>
    <property type="evidence" value="ECO:0007669"/>
    <property type="project" value="UniProtKB-KW"/>
</dbReference>
<dbReference type="InterPro" id="IPR010182">
    <property type="entry name" value="ArgE/DapE"/>
</dbReference>
<dbReference type="InterPro" id="IPR002933">
    <property type="entry name" value="Peptidase_M20"/>
</dbReference>
<evidence type="ECO:0000256" key="2">
    <source>
        <dbReference type="ARBA" id="ARBA00001947"/>
    </source>
</evidence>
<comment type="cofactor">
    <cofactor evidence="2">
        <name>Zn(2+)</name>
        <dbReference type="ChEBI" id="CHEBI:29105"/>
    </cofactor>
</comment>
<dbReference type="GO" id="GO:0009089">
    <property type="term" value="P:lysine biosynthetic process via diaminopimelate"/>
    <property type="evidence" value="ECO:0007669"/>
    <property type="project" value="UniProtKB-UniPathway"/>
</dbReference>
<evidence type="ECO:0000256" key="9">
    <source>
        <dbReference type="ARBA" id="ARBA00022833"/>
    </source>
</evidence>
<keyword evidence="10" id="KW-0170">Cobalt</keyword>
<evidence type="ECO:0000256" key="1">
    <source>
        <dbReference type="ARBA" id="ARBA00001941"/>
    </source>
</evidence>
<organism evidence="13 14">
    <name type="scientific">Anaerotruncus colihominis</name>
    <dbReference type="NCBI Taxonomy" id="169435"/>
    <lineage>
        <taxon>Bacteria</taxon>
        <taxon>Bacillati</taxon>
        <taxon>Bacillota</taxon>
        <taxon>Clostridia</taxon>
        <taxon>Eubacteriales</taxon>
        <taxon>Oscillospiraceae</taxon>
        <taxon>Anaerotruncus</taxon>
    </lineage>
</organism>
<dbReference type="RefSeq" id="WP_055243697.1">
    <property type="nucleotide sequence ID" value="NZ_CABIWA010000002.1"/>
</dbReference>
<accession>A0A174LI25</accession>
<evidence type="ECO:0000256" key="4">
    <source>
        <dbReference type="ARBA" id="ARBA00006247"/>
    </source>
</evidence>
<keyword evidence="9" id="KW-0862">Zinc</keyword>
<evidence type="ECO:0000256" key="11">
    <source>
        <dbReference type="ARBA" id="ARBA00051301"/>
    </source>
</evidence>
<comment type="pathway">
    <text evidence="3">Amino-acid biosynthesis; L-lysine biosynthesis via DAP pathway; LL-2,6-diaminopimelate from (S)-tetrahydrodipicolinate (succinylase route): step 3/3.</text>
</comment>
<evidence type="ECO:0000256" key="7">
    <source>
        <dbReference type="ARBA" id="ARBA00022723"/>
    </source>
</evidence>
<dbReference type="Proteomes" id="UP000095765">
    <property type="component" value="Unassembled WGS sequence"/>
</dbReference>
<keyword evidence="8 13" id="KW-0378">Hydrolase</keyword>
<proteinExistence type="inferred from homology"/>
<evidence type="ECO:0000256" key="8">
    <source>
        <dbReference type="ARBA" id="ARBA00022801"/>
    </source>
</evidence>
<evidence type="ECO:0000313" key="14">
    <source>
        <dbReference type="Proteomes" id="UP000095765"/>
    </source>
</evidence>
<keyword evidence="7" id="KW-0479">Metal-binding</keyword>
<dbReference type="InterPro" id="IPR011650">
    <property type="entry name" value="Peptidase_M20_dimer"/>
</dbReference>
<evidence type="ECO:0000256" key="5">
    <source>
        <dbReference type="ARBA" id="ARBA00011921"/>
    </source>
</evidence>
<dbReference type="Gene3D" id="3.30.70.360">
    <property type="match status" value="1"/>
</dbReference>
<evidence type="ECO:0000313" key="13">
    <source>
        <dbReference type="EMBL" id="CUP21495.1"/>
    </source>
</evidence>
<dbReference type="PROSITE" id="PS00758">
    <property type="entry name" value="ARGE_DAPE_CPG2_1"/>
    <property type="match status" value="1"/>
</dbReference>
<gene>
    <name evidence="13" type="ORF">ERS852551_00112</name>
</gene>
<dbReference type="SUPFAM" id="SSF55031">
    <property type="entry name" value="Bacterial exopeptidase dimerisation domain"/>
    <property type="match status" value="1"/>
</dbReference>
<reference evidence="13 14" key="1">
    <citation type="submission" date="2015-09" db="EMBL/GenBank/DDBJ databases">
        <authorList>
            <consortium name="Pathogen Informatics"/>
        </authorList>
    </citation>
    <scope>NUCLEOTIDE SEQUENCE [LARGE SCALE GENOMIC DNA]</scope>
    <source>
        <strain evidence="13 14">2789STDY5834939</strain>
    </source>
</reference>
<dbReference type="AlphaFoldDB" id="A0A174LI25"/>
<comment type="cofactor">
    <cofactor evidence="1">
        <name>Co(2+)</name>
        <dbReference type="ChEBI" id="CHEBI:48828"/>
    </cofactor>
</comment>
<feature type="domain" description="Peptidase M20 dimerisation" evidence="12">
    <location>
        <begin position="200"/>
        <end position="299"/>
    </location>
</feature>
<comment type="catalytic activity">
    <reaction evidence="11">
        <text>N-succinyl-(2S,6S)-2,6-diaminopimelate + H2O = (2S,6S)-2,6-diaminopimelate + succinate</text>
        <dbReference type="Rhea" id="RHEA:22608"/>
        <dbReference type="ChEBI" id="CHEBI:15377"/>
        <dbReference type="ChEBI" id="CHEBI:30031"/>
        <dbReference type="ChEBI" id="CHEBI:57609"/>
        <dbReference type="ChEBI" id="CHEBI:58087"/>
        <dbReference type="EC" id="3.5.1.18"/>
    </reaction>
</comment>
<dbReference type="PANTHER" id="PTHR43808:SF25">
    <property type="entry name" value="PEPTIDASE M20 DIMERISATION DOMAIN-CONTAINING PROTEIN"/>
    <property type="match status" value="1"/>
</dbReference>
<comment type="similarity">
    <text evidence="4">Belongs to the peptidase M20A family.</text>
</comment>
<evidence type="ECO:0000256" key="6">
    <source>
        <dbReference type="ARBA" id="ARBA00016853"/>
    </source>
</evidence>
<dbReference type="NCBIfam" id="TIGR01910">
    <property type="entry name" value="DapE-ArgE"/>
    <property type="match status" value="1"/>
</dbReference>
<dbReference type="Pfam" id="PF07687">
    <property type="entry name" value="M20_dimer"/>
    <property type="match status" value="1"/>
</dbReference>
<evidence type="ECO:0000256" key="10">
    <source>
        <dbReference type="ARBA" id="ARBA00023285"/>
    </source>
</evidence>
<dbReference type="GO" id="GO:0009014">
    <property type="term" value="F:succinyl-diaminopimelate desuccinylase activity"/>
    <property type="evidence" value="ECO:0007669"/>
    <property type="project" value="UniProtKB-EC"/>
</dbReference>
<dbReference type="UniPathway" id="UPA00034">
    <property type="reaction ID" value="UER00021"/>
</dbReference>
<dbReference type="PANTHER" id="PTHR43808">
    <property type="entry name" value="ACETYLORNITHINE DEACETYLASE"/>
    <property type="match status" value="1"/>
</dbReference>